<dbReference type="RefSeq" id="WP_157803657.1">
    <property type="nucleotide sequence ID" value="NZ_PGTZ01000006.1"/>
</dbReference>
<proteinExistence type="predicted"/>
<keyword evidence="2" id="KW-1185">Reference proteome</keyword>
<dbReference type="OrthoDB" id="4793549at2"/>
<dbReference type="EMBL" id="PGTZ01000006">
    <property type="protein sequence ID" value="PJI94545.1"/>
    <property type="molecule type" value="Genomic_DNA"/>
</dbReference>
<dbReference type="AlphaFoldDB" id="A0A2M8WUB9"/>
<evidence type="ECO:0000313" key="2">
    <source>
        <dbReference type="Proteomes" id="UP000231586"/>
    </source>
</evidence>
<accession>A0A2M8WUB9</accession>
<reference evidence="1 2" key="1">
    <citation type="submission" date="2017-11" db="EMBL/GenBank/DDBJ databases">
        <title>Genomic Encyclopedia of Archaeal and Bacterial Type Strains, Phase II (KMG-II): From Individual Species to Whole Genera.</title>
        <authorList>
            <person name="Goeker M."/>
        </authorList>
    </citation>
    <scope>NUCLEOTIDE SEQUENCE [LARGE SCALE GENOMIC DNA]</scope>
    <source>
        <strain evidence="1 2">DSM 22413</strain>
    </source>
</reference>
<protein>
    <recommendedName>
        <fullName evidence="3">Flp pilus-assembly TadE/G-like protein</fullName>
    </recommendedName>
</protein>
<dbReference type="Proteomes" id="UP000231586">
    <property type="component" value="Unassembled WGS sequence"/>
</dbReference>
<comment type="caution">
    <text evidence="1">The sequence shown here is derived from an EMBL/GenBank/DDBJ whole genome shotgun (WGS) entry which is preliminary data.</text>
</comment>
<gene>
    <name evidence="1" type="ORF">CLV34_0389</name>
</gene>
<name>A0A2M8WUB9_9MICO</name>
<evidence type="ECO:0008006" key="3">
    <source>
        <dbReference type="Google" id="ProtNLM"/>
    </source>
</evidence>
<sequence length="140" mass="14317">MLLLTIGVVAVALALVLVLAAASQVHLARQRLYDAADALAVGAADELDTGSYYDRLGAGGSPEVMLTDTGVADAVGDQVREHPEALRGLTDVRVVDASTPDGRTAHVALSTRVRPGALTWLTAGLADGITVTAQSSARAD</sequence>
<evidence type="ECO:0000313" key="1">
    <source>
        <dbReference type="EMBL" id="PJI94545.1"/>
    </source>
</evidence>
<organism evidence="1 2">
    <name type="scientific">Luteimicrobium subarcticum</name>
    <dbReference type="NCBI Taxonomy" id="620910"/>
    <lineage>
        <taxon>Bacteria</taxon>
        <taxon>Bacillati</taxon>
        <taxon>Actinomycetota</taxon>
        <taxon>Actinomycetes</taxon>
        <taxon>Micrococcales</taxon>
        <taxon>Luteimicrobium</taxon>
    </lineage>
</organism>